<dbReference type="GO" id="GO:0005975">
    <property type="term" value="P:carbohydrate metabolic process"/>
    <property type="evidence" value="ECO:0007669"/>
    <property type="project" value="TreeGrafter"/>
</dbReference>
<dbReference type="Gene3D" id="1.10.230.10">
    <property type="entry name" value="Cytochrome P450-Terp, domain 2"/>
    <property type="match status" value="1"/>
</dbReference>
<dbReference type="GO" id="GO:0046912">
    <property type="term" value="F:acyltransferase activity, acyl groups converted into alkyl on transfer"/>
    <property type="evidence" value="ECO:0007669"/>
    <property type="project" value="InterPro"/>
</dbReference>
<dbReference type="InterPro" id="IPR002020">
    <property type="entry name" value="Citrate_synthase"/>
</dbReference>
<sequence length="112" mass="12779">LRCPDPRFTAFINFGKEHIHDDDIFSIVTSLFDVAPDVLTEQGKAKNPWPNVDAASGSLLYYYGLKEFNFYTVLFSISRTMGMISQMVWERALGIPITRPKSVTTDWIKKNS</sequence>
<dbReference type="InterPro" id="IPR036969">
    <property type="entry name" value="Citrate_synthase_sf"/>
</dbReference>
<name>A0A382HH40_9ZZZZ</name>
<dbReference type="PANTHER" id="PTHR11739">
    <property type="entry name" value="CITRATE SYNTHASE"/>
    <property type="match status" value="1"/>
</dbReference>
<evidence type="ECO:0000256" key="1">
    <source>
        <dbReference type="ARBA" id="ARBA00022946"/>
    </source>
</evidence>
<dbReference type="Pfam" id="PF00285">
    <property type="entry name" value="Citrate_synt"/>
    <property type="match status" value="1"/>
</dbReference>
<gene>
    <name evidence="2" type="ORF">METZ01_LOCUS238847</name>
</gene>
<accession>A0A382HH40</accession>
<dbReference type="InterPro" id="IPR016143">
    <property type="entry name" value="Citrate_synth-like_sm_a-sub"/>
</dbReference>
<organism evidence="2">
    <name type="scientific">marine metagenome</name>
    <dbReference type="NCBI Taxonomy" id="408172"/>
    <lineage>
        <taxon>unclassified sequences</taxon>
        <taxon>metagenomes</taxon>
        <taxon>ecological metagenomes</taxon>
    </lineage>
</organism>
<dbReference type="PRINTS" id="PR00143">
    <property type="entry name" value="CITRTSNTHASE"/>
</dbReference>
<feature type="non-terminal residue" evidence="2">
    <location>
        <position position="1"/>
    </location>
</feature>
<dbReference type="PANTHER" id="PTHR11739:SF15">
    <property type="entry name" value="CITRATE SYNTHASE 3, MITOCHONDRIAL"/>
    <property type="match status" value="1"/>
</dbReference>
<dbReference type="EMBL" id="UINC01060945">
    <property type="protein sequence ID" value="SVB85993.1"/>
    <property type="molecule type" value="Genomic_DNA"/>
</dbReference>
<proteinExistence type="predicted"/>
<dbReference type="GO" id="GO:0005759">
    <property type="term" value="C:mitochondrial matrix"/>
    <property type="evidence" value="ECO:0007669"/>
    <property type="project" value="TreeGrafter"/>
</dbReference>
<reference evidence="2" key="1">
    <citation type="submission" date="2018-05" db="EMBL/GenBank/DDBJ databases">
        <authorList>
            <person name="Lanie J.A."/>
            <person name="Ng W.-L."/>
            <person name="Kazmierczak K.M."/>
            <person name="Andrzejewski T.M."/>
            <person name="Davidsen T.M."/>
            <person name="Wayne K.J."/>
            <person name="Tettelin H."/>
            <person name="Glass J.I."/>
            <person name="Rusch D."/>
            <person name="Podicherti R."/>
            <person name="Tsui H.-C.T."/>
            <person name="Winkler M.E."/>
        </authorList>
    </citation>
    <scope>NUCLEOTIDE SEQUENCE</scope>
</reference>
<dbReference type="AlphaFoldDB" id="A0A382HH40"/>
<evidence type="ECO:0000313" key="2">
    <source>
        <dbReference type="EMBL" id="SVB85993.1"/>
    </source>
</evidence>
<dbReference type="GO" id="GO:0006099">
    <property type="term" value="P:tricarboxylic acid cycle"/>
    <property type="evidence" value="ECO:0007669"/>
    <property type="project" value="TreeGrafter"/>
</dbReference>
<protein>
    <submittedName>
        <fullName evidence="2">Uncharacterized protein</fullName>
    </submittedName>
</protein>
<keyword evidence="1" id="KW-0809">Transit peptide</keyword>
<dbReference type="SUPFAM" id="SSF48256">
    <property type="entry name" value="Citrate synthase"/>
    <property type="match status" value="1"/>
</dbReference>